<organism evidence="1">
    <name type="scientific">Cacopsylla melanoneura</name>
    <dbReference type="NCBI Taxonomy" id="428564"/>
    <lineage>
        <taxon>Eukaryota</taxon>
        <taxon>Metazoa</taxon>
        <taxon>Ecdysozoa</taxon>
        <taxon>Arthropoda</taxon>
        <taxon>Hexapoda</taxon>
        <taxon>Insecta</taxon>
        <taxon>Pterygota</taxon>
        <taxon>Neoptera</taxon>
        <taxon>Paraneoptera</taxon>
        <taxon>Hemiptera</taxon>
        <taxon>Sternorrhyncha</taxon>
        <taxon>Psylloidea</taxon>
        <taxon>Psyllidae</taxon>
        <taxon>Psyllinae</taxon>
        <taxon>Cacopsylla</taxon>
    </lineage>
</organism>
<proteinExistence type="predicted"/>
<dbReference type="EMBL" id="HBUF01228764">
    <property type="protein sequence ID" value="CAG6672518.1"/>
    <property type="molecule type" value="Transcribed_RNA"/>
</dbReference>
<name>A0A8D8WW31_9HEMI</name>
<dbReference type="EMBL" id="HBUF01354726">
    <property type="protein sequence ID" value="CAG6716592.1"/>
    <property type="molecule type" value="Transcribed_RNA"/>
</dbReference>
<dbReference type="EMBL" id="HBUF01663809">
    <property type="protein sequence ID" value="CAG6789197.1"/>
    <property type="molecule type" value="Transcribed_RNA"/>
</dbReference>
<reference evidence="1" key="1">
    <citation type="submission" date="2021-05" db="EMBL/GenBank/DDBJ databases">
        <authorList>
            <person name="Alioto T."/>
            <person name="Alioto T."/>
            <person name="Gomez Garrido J."/>
        </authorList>
    </citation>
    <scope>NUCLEOTIDE SEQUENCE</scope>
</reference>
<evidence type="ECO:0000313" key="1">
    <source>
        <dbReference type="EMBL" id="CAG6672514.1"/>
    </source>
</evidence>
<accession>A0A8D8WW31</accession>
<sequence>MLQHPLNPRTFHLQLNPPMLQHQHNPLILSLLRSLHTLQLRLHPIFPLILPLRMQVVLLSPNTAATTTHPQSLITPLYPQPSLLTQATPMTIISTRKLLYLTMRSLLNSPRTLALPQSLLPFPLRTICSQEVKFNVR</sequence>
<dbReference type="EMBL" id="HBUF01354728">
    <property type="protein sequence ID" value="CAG6716596.1"/>
    <property type="molecule type" value="Transcribed_RNA"/>
</dbReference>
<protein>
    <submittedName>
        <fullName evidence="1">Uncharacterized protein</fullName>
    </submittedName>
</protein>
<dbReference type="EMBL" id="HBUF01228762">
    <property type="protein sequence ID" value="CAG6672514.1"/>
    <property type="molecule type" value="Transcribed_RNA"/>
</dbReference>
<dbReference type="AlphaFoldDB" id="A0A8D8WW31"/>